<dbReference type="PROSITE" id="PS00216">
    <property type="entry name" value="SUGAR_TRANSPORT_1"/>
    <property type="match status" value="1"/>
</dbReference>
<feature type="transmembrane region" description="Helical" evidence="8">
    <location>
        <begin position="396"/>
        <end position="417"/>
    </location>
</feature>
<evidence type="ECO:0000256" key="6">
    <source>
        <dbReference type="ARBA" id="ARBA00022989"/>
    </source>
</evidence>
<feature type="transmembrane region" description="Helical" evidence="8">
    <location>
        <begin position="163"/>
        <end position="183"/>
    </location>
</feature>
<feature type="transmembrane region" description="Helical" evidence="8">
    <location>
        <begin position="195"/>
        <end position="216"/>
    </location>
</feature>
<dbReference type="InterPro" id="IPR020846">
    <property type="entry name" value="MFS_dom"/>
</dbReference>
<keyword evidence="5 8" id="KW-0812">Transmembrane</keyword>
<dbReference type="EMBL" id="JAEEGB010000005">
    <property type="protein sequence ID" value="MBI6871986.1"/>
    <property type="molecule type" value="Genomic_DNA"/>
</dbReference>
<dbReference type="InterPro" id="IPR005829">
    <property type="entry name" value="Sugar_transporter_CS"/>
</dbReference>
<feature type="transmembrane region" description="Helical" evidence="8">
    <location>
        <begin position="41"/>
        <end position="64"/>
    </location>
</feature>
<dbReference type="Gene3D" id="1.20.1720.10">
    <property type="entry name" value="Multidrug resistance protein D"/>
    <property type="match status" value="1"/>
</dbReference>
<feature type="transmembrane region" description="Helical" evidence="8">
    <location>
        <begin position="76"/>
        <end position="95"/>
    </location>
</feature>
<name>A0A934HPE1_9CLOT</name>
<evidence type="ECO:0000256" key="3">
    <source>
        <dbReference type="ARBA" id="ARBA00022448"/>
    </source>
</evidence>
<keyword evidence="4" id="KW-1003">Cell membrane</keyword>
<feature type="transmembrane region" description="Helical" evidence="8">
    <location>
        <begin position="262"/>
        <end position="285"/>
    </location>
</feature>
<feature type="transmembrane region" description="Helical" evidence="8">
    <location>
        <begin position="135"/>
        <end position="157"/>
    </location>
</feature>
<organism evidence="10 11">
    <name type="scientific">Clostridium aciditolerans</name>
    <dbReference type="NCBI Taxonomy" id="339861"/>
    <lineage>
        <taxon>Bacteria</taxon>
        <taxon>Bacillati</taxon>
        <taxon>Bacillota</taxon>
        <taxon>Clostridia</taxon>
        <taxon>Eubacteriales</taxon>
        <taxon>Clostridiaceae</taxon>
        <taxon>Clostridium</taxon>
    </lineage>
</organism>
<dbReference type="AlphaFoldDB" id="A0A934HPE1"/>
<sequence length="483" mass="51624">MKNDNYKWIALACTTLGALLSVMSGSTLVIALPVMMKDLNPGMGVVTWILMGYLLVLTILVPSIGRVADMVGRKKLYVSGFAIFTITSFLCSLSHTGMQLLIYRLIQGIGGSLMVANSTAIVTDAFPKKELGKALGINSMAISVANVIGPILGGFLVNFGWRSIFYINIPFGIFGTIWAATQLKELTSLPEKQKFDWMGTFVFTIGIMSMLISLTLGSLLGWLNIIVIGLLIASIVLMVIFVKIERKAEYPMIDLRLLNTRILAFANASNFFNGVARGAVTFLLVFYLQGIKAMDPIIAGMYLTPLAISMVIISPISGALSDKYGSRTLSSIGLIISAIGLLGFMTITTTTSITMLVIYMLIMGFGSGLFFSPNTNAIMGSVPADKRGVAAGLRTMLNTGGSVISIALSMAIISSSVTPEAMQALFVGTQVGSQGIAIGKFIGALRLAFSISFGFSVLAAILSYLRGPEPKWDTESEPELKLA</sequence>
<dbReference type="Pfam" id="PF07690">
    <property type="entry name" value="MFS_1"/>
    <property type="match status" value="2"/>
</dbReference>
<comment type="subcellular location">
    <subcellularLocation>
        <location evidence="1">Cell membrane</location>
        <topology evidence="1">Multi-pass membrane protein</topology>
    </subcellularLocation>
</comment>
<keyword evidence="7 8" id="KW-0472">Membrane</keyword>
<gene>
    <name evidence="10" type="ORF">I6U51_04595</name>
</gene>
<evidence type="ECO:0000313" key="11">
    <source>
        <dbReference type="Proteomes" id="UP000622687"/>
    </source>
</evidence>
<protein>
    <submittedName>
        <fullName evidence="10">MFS transporter</fullName>
    </submittedName>
</protein>
<evidence type="ECO:0000256" key="2">
    <source>
        <dbReference type="ARBA" id="ARBA00008537"/>
    </source>
</evidence>
<evidence type="ECO:0000256" key="4">
    <source>
        <dbReference type="ARBA" id="ARBA00022475"/>
    </source>
</evidence>
<evidence type="ECO:0000256" key="8">
    <source>
        <dbReference type="SAM" id="Phobius"/>
    </source>
</evidence>
<dbReference type="RefSeq" id="WP_211141417.1">
    <property type="nucleotide sequence ID" value="NZ_JAEEGB010000005.1"/>
</dbReference>
<feature type="transmembrane region" description="Helical" evidence="8">
    <location>
        <begin position="297"/>
        <end position="316"/>
    </location>
</feature>
<dbReference type="PANTHER" id="PTHR42718:SF9">
    <property type="entry name" value="MAJOR FACILITATOR SUPERFAMILY MULTIDRUG TRANSPORTER MFSC"/>
    <property type="match status" value="1"/>
</dbReference>
<dbReference type="InterPro" id="IPR011701">
    <property type="entry name" value="MFS"/>
</dbReference>
<keyword evidence="6 8" id="KW-1133">Transmembrane helix</keyword>
<keyword evidence="3" id="KW-0813">Transport</keyword>
<proteinExistence type="inferred from homology"/>
<feature type="transmembrane region" description="Helical" evidence="8">
    <location>
        <begin position="222"/>
        <end position="242"/>
    </location>
</feature>
<dbReference type="Gene3D" id="1.20.1250.20">
    <property type="entry name" value="MFS general substrate transporter like domains"/>
    <property type="match status" value="1"/>
</dbReference>
<dbReference type="PRINTS" id="PR01036">
    <property type="entry name" value="TCRTETB"/>
</dbReference>
<dbReference type="NCBIfam" id="TIGR00711">
    <property type="entry name" value="efflux_EmrB"/>
    <property type="match status" value="1"/>
</dbReference>
<reference evidence="10" key="1">
    <citation type="submission" date="2020-12" db="EMBL/GenBank/DDBJ databases">
        <title>Clostridium thailandense sp. nov., a novel acetogenic bacterium isolated from peat land soil in Thailand.</title>
        <authorList>
            <person name="Chaikitkaew S."/>
            <person name="Birkeland N.K."/>
        </authorList>
    </citation>
    <scope>NUCLEOTIDE SEQUENCE</scope>
    <source>
        <strain evidence="10">DSM 17425</strain>
    </source>
</reference>
<dbReference type="SUPFAM" id="SSF103473">
    <property type="entry name" value="MFS general substrate transporter"/>
    <property type="match status" value="2"/>
</dbReference>
<dbReference type="InterPro" id="IPR036259">
    <property type="entry name" value="MFS_trans_sf"/>
</dbReference>
<comment type="caution">
    <text evidence="10">The sequence shown here is derived from an EMBL/GenBank/DDBJ whole genome shotgun (WGS) entry which is preliminary data.</text>
</comment>
<dbReference type="Proteomes" id="UP000622687">
    <property type="component" value="Unassembled WGS sequence"/>
</dbReference>
<feature type="transmembrane region" description="Helical" evidence="8">
    <location>
        <begin position="437"/>
        <end position="462"/>
    </location>
</feature>
<dbReference type="GO" id="GO:0022857">
    <property type="term" value="F:transmembrane transporter activity"/>
    <property type="evidence" value="ECO:0007669"/>
    <property type="project" value="InterPro"/>
</dbReference>
<dbReference type="PROSITE" id="PS50850">
    <property type="entry name" value="MFS"/>
    <property type="match status" value="1"/>
</dbReference>
<evidence type="ECO:0000256" key="5">
    <source>
        <dbReference type="ARBA" id="ARBA00022692"/>
    </source>
</evidence>
<dbReference type="GO" id="GO:0005886">
    <property type="term" value="C:plasma membrane"/>
    <property type="evidence" value="ECO:0007669"/>
    <property type="project" value="UniProtKB-SubCell"/>
</dbReference>
<evidence type="ECO:0000256" key="7">
    <source>
        <dbReference type="ARBA" id="ARBA00023136"/>
    </source>
</evidence>
<feature type="domain" description="Major facilitator superfamily (MFS) profile" evidence="9">
    <location>
        <begin position="10"/>
        <end position="471"/>
    </location>
</feature>
<dbReference type="PANTHER" id="PTHR42718">
    <property type="entry name" value="MAJOR FACILITATOR SUPERFAMILY MULTIDRUG TRANSPORTER MFSC"/>
    <property type="match status" value="1"/>
</dbReference>
<accession>A0A934HPE1</accession>
<comment type="similarity">
    <text evidence="2">Belongs to the major facilitator superfamily. EmrB family.</text>
</comment>
<feature type="transmembrane region" description="Helical" evidence="8">
    <location>
        <begin position="101"/>
        <end position="123"/>
    </location>
</feature>
<evidence type="ECO:0000256" key="1">
    <source>
        <dbReference type="ARBA" id="ARBA00004651"/>
    </source>
</evidence>
<dbReference type="InterPro" id="IPR004638">
    <property type="entry name" value="EmrB-like"/>
</dbReference>
<evidence type="ECO:0000313" key="10">
    <source>
        <dbReference type="EMBL" id="MBI6871986.1"/>
    </source>
</evidence>
<feature type="transmembrane region" description="Helical" evidence="8">
    <location>
        <begin position="328"/>
        <end position="347"/>
    </location>
</feature>
<feature type="transmembrane region" description="Helical" evidence="8">
    <location>
        <begin position="353"/>
        <end position="371"/>
    </location>
</feature>
<keyword evidence="11" id="KW-1185">Reference proteome</keyword>
<evidence type="ECO:0000259" key="9">
    <source>
        <dbReference type="PROSITE" id="PS50850"/>
    </source>
</evidence>
<dbReference type="CDD" id="cd17321">
    <property type="entry name" value="MFS_MMR_MDR_like"/>
    <property type="match status" value="1"/>
</dbReference>